<dbReference type="InterPro" id="IPR058245">
    <property type="entry name" value="NreC/VraR/RcsB-like_REC"/>
</dbReference>
<evidence type="ECO:0000259" key="7">
    <source>
        <dbReference type="PROSITE" id="PS50110"/>
    </source>
</evidence>
<feature type="domain" description="Response regulatory" evidence="7">
    <location>
        <begin position="3"/>
        <end position="119"/>
    </location>
</feature>
<dbReference type="InterPro" id="IPR000792">
    <property type="entry name" value="Tscrpt_reg_LuxR_C"/>
</dbReference>
<dbReference type="GO" id="GO:0006355">
    <property type="term" value="P:regulation of DNA-templated transcription"/>
    <property type="evidence" value="ECO:0007669"/>
    <property type="project" value="InterPro"/>
</dbReference>
<dbReference type="GO" id="GO:0003677">
    <property type="term" value="F:DNA binding"/>
    <property type="evidence" value="ECO:0007669"/>
    <property type="project" value="UniProtKB-KW"/>
</dbReference>
<dbReference type="InterPro" id="IPR039420">
    <property type="entry name" value="WalR-like"/>
</dbReference>
<dbReference type="Proteomes" id="UP000669179">
    <property type="component" value="Unassembled WGS sequence"/>
</dbReference>
<evidence type="ECO:0000313" key="9">
    <source>
        <dbReference type="Proteomes" id="UP000669179"/>
    </source>
</evidence>
<accession>A0A939P6U3</accession>
<dbReference type="PRINTS" id="PR00038">
    <property type="entry name" value="HTHLUXR"/>
</dbReference>
<dbReference type="SUPFAM" id="SSF52172">
    <property type="entry name" value="CheY-like"/>
    <property type="match status" value="1"/>
</dbReference>
<evidence type="ECO:0000256" key="1">
    <source>
        <dbReference type="ARBA" id="ARBA00022553"/>
    </source>
</evidence>
<dbReference type="CDD" id="cd06170">
    <property type="entry name" value="LuxR_C_like"/>
    <property type="match status" value="1"/>
</dbReference>
<keyword evidence="3" id="KW-0238">DNA-binding</keyword>
<evidence type="ECO:0000313" key="8">
    <source>
        <dbReference type="EMBL" id="MBO2446651.1"/>
    </source>
</evidence>
<keyword evidence="2" id="KW-0805">Transcription regulation</keyword>
<dbReference type="PANTHER" id="PTHR43214">
    <property type="entry name" value="TWO-COMPONENT RESPONSE REGULATOR"/>
    <property type="match status" value="1"/>
</dbReference>
<dbReference type="CDD" id="cd17535">
    <property type="entry name" value="REC_NarL-like"/>
    <property type="match status" value="1"/>
</dbReference>
<dbReference type="Pfam" id="PF00196">
    <property type="entry name" value="GerE"/>
    <property type="match status" value="1"/>
</dbReference>
<evidence type="ECO:0000256" key="4">
    <source>
        <dbReference type="ARBA" id="ARBA00023163"/>
    </source>
</evidence>
<feature type="modified residue" description="4-aspartylphosphate" evidence="5">
    <location>
        <position position="54"/>
    </location>
</feature>
<dbReference type="InterPro" id="IPR001789">
    <property type="entry name" value="Sig_transdc_resp-reg_receiver"/>
</dbReference>
<keyword evidence="9" id="KW-1185">Reference proteome</keyword>
<dbReference type="PANTHER" id="PTHR43214:SF24">
    <property type="entry name" value="TRANSCRIPTIONAL REGULATORY PROTEIN NARL-RELATED"/>
    <property type="match status" value="1"/>
</dbReference>
<dbReference type="EMBL" id="JAGEOJ010000002">
    <property type="protein sequence ID" value="MBO2446651.1"/>
    <property type="molecule type" value="Genomic_DNA"/>
</dbReference>
<dbReference type="PROSITE" id="PS50043">
    <property type="entry name" value="HTH_LUXR_2"/>
    <property type="match status" value="1"/>
</dbReference>
<dbReference type="SMART" id="SM00448">
    <property type="entry name" value="REC"/>
    <property type="match status" value="1"/>
</dbReference>
<evidence type="ECO:0000259" key="6">
    <source>
        <dbReference type="PROSITE" id="PS50043"/>
    </source>
</evidence>
<dbReference type="PROSITE" id="PS00622">
    <property type="entry name" value="HTH_LUXR_1"/>
    <property type="match status" value="1"/>
</dbReference>
<dbReference type="SMART" id="SM00421">
    <property type="entry name" value="HTH_LUXR"/>
    <property type="match status" value="1"/>
</dbReference>
<sequence length="218" mass="23701">MIDVLLVDDEELLRYGLRTILESDPGIRVVAEARDGAEAVELSRIHMPDVALMDIRMPGMDGLTATRTLAGSDRPPKVIVLTTFDLDQYVYDALRSGAVGFLLKDTPPPELIQAVRTVADGNAILSPAVTSRLISRFTAPERDLSDERARVDSLTDRERDVLRLLADGRSNAEVAAKLFMSEGTVKVHVSHVLAKLEVGNRVQAAILAHQVGLVAEPS</sequence>
<dbReference type="Gene3D" id="3.40.50.2300">
    <property type="match status" value="1"/>
</dbReference>
<gene>
    <name evidence="8" type="ORF">J4573_06080</name>
</gene>
<feature type="domain" description="HTH luxR-type" evidence="6">
    <location>
        <begin position="147"/>
        <end position="212"/>
    </location>
</feature>
<evidence type="ECO:0000256" key="2">
    <source>
        <dbReference type="ARBA" id="ARBA00023015"/>
    </source>
</evidence>
<dbReference type="PROSITE" id="PS50110">
    <property type="entry name" value="RESPONSE_REGULATORY"/>
    <property type="match status" value="1"/>
</dbReference>
<proteinExistence type="predicted"/>
<comment type="caution">
    <text evidence="8">The sequence shown here is derived from an EMBL/GenBank/DDBJ whole genome shotgun (WGS) entry which is preliminary data.</text>
</comment>
<name>A0A939P6U3_9ACTN</name>
<keyword evidence="4" id="KW-0804">Transcription</keyword>
<reference evidence="8" key="1">
    <citation type="submission" date="2021-03" db="EMBL/GenBank/DDBJ databases">
        <authorList>
            <person name="Kanchanasin P."/>
            <person name="Saeng-In P."/>
            <person name="Phongsopitanun W."/>
            <person name="Yuki M."/>
            <person name="Kudo T."/>
            <person name="Ohkuma M."/>
            <person name="Tanasupawat S."/>
        </authorList>
    </citation>
    <scope>NUCLEOTIDE SEQUENCE</scope>
    <source>
        <strain evidence="8">GKU 128</strain>
    </source>
</reference>
<dbReference type="InterPro" id="IPR011006">
    <property type="entry name" value="CheY-like_superfamily"/>
</dbReference>
<dbReference type="InterPro" id="IPR016032">
    <property type="entry name" value="Sig_transdc_resp-reg_C-effctor"/>
</dbReference>
<evidence type="ECO:0000256" key="5">
    <source>
        <dbReference type="PROSITE-ProRule" id="PRU00169"/>
    </source>
</evidence>
<dbReference type="Pfam" id="PF00072">
    <property type="entry name" value="Response_reg"/>
    <property type="match status" value="1"/>
</dbReference>
<dbReference type="AlphaFoldDB" id="A0A939P6U3"/>
<protein>
    <submittedName>
        <fullName evidence="8">Response regulator transcription factor</fullName>
    </submittedName>
</protein>
<dbReference type="SUPFAM" id="SSF46894">
    <property type="entry name" value="C-terminal effector domain of the bipartite response regulators"/>
    <property type="match status" value="1"/>
</dbReference>
<organism evidence="8 9">
    <name type="scientific">Actinomadura barringtoniae</name>
    <dbReference type="NCBI Taxonomy" id="1427535"/>
    <lineage>
        <taxon>Bacteria</taxon>
        <taxon>Bacillati</taxon>
        <taxon>Actinomycetota</taxon>
        <taxon>Actinomycetes</taxon>
        <taxon>Streptosporangiales</taxon>
        <taxon>Thermomonosporaceae</taxon>
        <taxon>Actinomadura</taxon>
    </lineage>
</organism>
<keyword evidence="1 5" id="KW-0597">Phosphoprotein</keyword>
<evidence type="ECO:0000256" key="3">
    <source>
        <dbReference type="ARBA" id="ARBA00023125"/>
    </source>
</evidence>
<dbReference type="RefSeq" id="WP_208254238.1">
    <property type="nucleotide sequence ID" value="NZ_JAGEOJ010000002.1"/>
</dbReference>
<dbReference type="GO" id="GO:0000160">
    <property type="term" value="P:phosphorelay signal transduction system"/>
    <property type="evidence" value="ECO:0007669"/>
    <property type="project" value="InterPro"/>
</dbReference>